<gene>
    <name evidence="5" type="ORF">DFH07DRAFT_825831</name>
</gene>
<evidence type="ECO:0000313" key="5">
    <source>
        <dbReference type="EMBL" id="KAJ7751902.1"/>
    </source>
</evidence>
<dbReference type="InterPro" id="IPR006598">
    <property type="entry name" value="CAP10"/>
</dbReference>
<comment type="similarity">
    <text evidence="1">Belongs to the glycosyltransferase 90 family.</text>
</comment>
<dbReference type="PANTHER" id="PTHR12203">
    <property type="entry name" value="KDEL LYS-ASP-GLU-LEU CONTAINING - RELATED"/>
    <property type="match status" value="1"/>
</dbReference>
<sequence>MDKLVPTLVEAMAPSVVDPAAEAVPPPPPPALPPLPLTDDPNDPSVLARLAVDALYARQSTTLAQASARYSLRTKRPPPPNYDLWFRFARDRKCLIDEYDQIQRDFKPFYQLAETHPAYFQEMIDLAARQKVEAWPSEMNIVEVRDGQAFHRGDTQYDTWTTTFEKFAALLPNMTFLLNARDEPRVAFNFRAPSARENALLRKDPTPFHIEPTSTGEFFRKQSGCLVPKEADGFMDGINEEHSFLVASAKPGYTTDLYPVLSMSKISPCFADILFPTEYYYDRAWWSAKYGFADNIPWDEKKPLLYWRGKSTGGRIIGDNYHNFMRFKLAEIGRANKGLMDVAITQVDDLVCRGELGCDAGKLAEEYNVTGEAAPREDAYGYKYLMDVDGESFSGRFLGLLRSGSLVFKATLFSEFFNDWLLPYEHYVPVKPDLSDLTAQVNWAIQNPEEARLIQQRGMEMAKRVMTDDQNDCYYLAVLLEWARLQDHAKGIYL</sequence>
<evidence type="ECO:0000259" key="4">
    <source>
        <dbReference type="SMART" id="SM00672"/>
    </source>
</evidence>
<evidence type="ECO:0000256" key="3">
    <source>
        <dbReference type="SAM" id="MobiDB-lite"/>
    </source>
</evidence>
<feature type="domain" description="Glycosyl transferase CAP10" evidence="4">
    <location>
        <begin position="229"/>
        <end position="489"/>
    </location>
</feature>
<comment type="caution">
    <text evidence="5">The sequence shown here is derived from an EMBL/GenBank/DDBJ whole genome shotgun (WGS) entry which is preliminary data.</text>
</comment>
<keyword evidence="2 5" id="KW-0808">Transferase</keyword>
<accession>A0AAD7N9U2</accession>
<name>A0AAD7N9U2_9AGAR</name>
<dbReference type="PANTHER" id="PTHR12203:SF35">
    <property type="entry name" value="PROTEIN O-GLUCOSYLTRANSFERASE 1"/>
    <property type="match status" value="1"/>
</dbReference>
<dbReference type="InterPro" id="IPR051091">
    <property type="entry name" value="O-Glucosyltr/Glycosyltrsf_90"/>
</dbReference>
<feature type="compositionally biased region" description="Pro residues" evidence="3">
    <location>
        <begin position="24"/>
        <end position="36"/>
    </location>
</feature>
<protein>
    <submittedName>
        <fullName evidence="5">Glycosyl transferase family 90-domain-containing protein</fullName>
    </submittedName>
</protein>
<evidence type="ECO:0000256" key="2">
    <source>
        <dbReference type="ARBA" id="ARBA00022679"/>
    </source>
</evidence>
<dbReference type="EMBL" id="JARJLG010000076">
    <property type="protein sequence ID" value="KAJ7751902.1"/>
    <property type="molecule type" value="Genomic_DNA"/>
</dbReference>
<feature type="region of interest" description="Disordered" evidence="3">
    <location>
        <begin position="19"/>
        <end position="40"/>
    </location>
</feature>
<dbReference type="SMART" id="SM00672">
    <property type="entry name" value="CAP10"/>
    <property type="match status" value="1"/>
</dbReference>
<reference evidence="5" key="1">
    <citation type="submission" date="2023-03" db="EMBL/GenBank/DDBJ databases">
        <title>Massive genome expansion in bonnet fungi (Mycena s.s.) driven by repeated elements and novel gene families across ecological guilds.</title>
        <authorList>
            <consortium name="Lawrence Berkeley National Laboratory"/>
            <person name="Harder C.B."/>
            <person name="Miyauchi S."/>
            <person name="Viragh M."/>
            <person name="Kuo A."/>
            <person name="Thoen E."/>
            <person name="Andreopoulos B."/>
            <person name="Lu D."/>
            <person name="Skrede I."/>
            <person name="Drula E."/>
            <person name="Henrissat B."/>
            <person name="Morin E."/>
            <person name="Kohler A."/>
            <person name="Barry K."/>
            <person name="LaButti K."/>
            <person name="Morin E."/>
            <person name="Salamov A."/>
            <person name="Lipzen A."/>
            <person name="Mereny Z."/>
            <person name="Hegedus B."/>
            <person name="Baldrian P."/>
            <person name="Stursova M."/>
            <person name="Weitz H."/>
            <person name="Taylor A."/>
            <person name="Grigoriev I.V."/>
            <person name="Nagy L.G."/>
            <person name="Martin F."/>
            <person name="Kauserud H."/>
        </authorList>
    </citation>
    <scope>NUCLEOTIDE SEQUENCE</scope>
    <source>
        <strain evidence="5">CBHHK188m</strain>
    </source>
</reference>
<evidence type="ECO:0000256" key="1">
    <source>
        <dbReference type="ARBA" id="ARBA00010118"/>
    </source>
</evidence>
<dbReference type="Pfam" id="PF05686">
    <property type="entry name" value="Glyco_transf_90"/>
    <property type="match status" value="1"/>
</dbReference>
<proteinExistence type="inferred from homology"/>
<keyword evidence="6" id="KW-1185">Reference proteome</keyword>
<evidence type="ECO:0000313" key="6">
    <source>
        <dbReference type="Proteomes" id="UP001215280"/>
    </source>
</evidence>
<dbReference type="AlphaFoldDB" id="A0AAD7N9U2"/>
<dbReference type="Proteomes" id="UP001215280">
    <property type="component" value="Unassembled WGS sequence"/>
</dbReference>
<dbReference type="GO" id="GO:0016740">
    <property type="term" value="F:transferase activity"/>
    <property type="evidence" value="ECO:0007669"/>
    <property type="project" value="UniProtKB-KW"/>
</dbReference>
<organism evidence="5 6">
    <name type="scientific">Mycena maculata</name>
    <dbReference type="NCBI Taxonomy" id="230809"/>
    <lineage>
        <taxon>Eukaryota</taxon>
        <taxon>Fungi</taxon>
        <taxon>Dikarya</taxon>
        <taxon>Basidiomycota</taxon>
        <taxon>Agaricomycotina</taxon>
        <taxon>Agaricomycetes</taxon>
        <taxon>Agaricomycetidae</taxon>
        <taxon>Agaricales</taxon>
        <taxon>Marasmiineae</taxon>
        <taxon>Mycenaceae</taxon>
        <taxon>Mycena</taxon>
    </lineage>
</organism>